<dbReference type="VEuPathDB" id="FungiDB:P168DRAFT_322406"/>
<dbReference type="Proteomes" id="UP000234254">
    <property type="component" value="Unassembled WGS sequence"/>
</dbReference>
<dbReference type="EMBL" id="MSFM01000015">
    <property type="protein sequence ID" value="PKY00344.1"/>
    <property type="molecule type" value="Genomic_DNA"/>
</dbReference>
<reference evidence="1" key="1">
    <citation type="submission" date="2016-12" db="EMBL/GenBank/DDBJ databases">
        <title>The genomes of Aspergillus section Nigri reveals drivers in fungal speciation.</title>
        <authorList>
            <consortium name="DOE Joint Genome Institute"/>
            <person name="Vesth T.C."/>
            <person name="Nybo J."/>
            <person name="Theobald S."/>
            <person name="Brandl J."/>
            <person name="Frisvad J.C."/>
            <person name="Nielsen K.F."/>
            <person name="Lyhne E.K."/>
            <person name="Kogle M.E."/>
            <person name="Kuo A."/>
            <person name="Riley R."/>
            <person name="Clum A."/>
            <person name="Nolan M."/>
            <person name="Lipzen A."/>
            <person name="Salamov A."/>
            <person name="Henrissat B."/>
            <person name="Wiebenga A."/>
            <person name="De vries R.P."/>
            <person name="Grigoriev I.V."/>
            <person name="Mortensen U.H."/>
            <person name="Andersen M.R."/>
            <person name="Baker S.E."/>
        </authorList>
    </citation>
    <scope>NUCLEOTIDE SEQUENCE</scope>
    <source>
        <strain evidence="1">IBT 28561</strain>
    </source>
</reference>
<evidence type="ECO:0000313" key="1">
    <source>
        <dbReference type="EMBL" id="PKY00344.1"/>
    </source>
</evidence>
<keyword evidence="2" id="KW-1185">Reference proteome</keyword>
<protein>
    <submittedName>
        <fullName evidence="1">Uncharacterized protein</fullName>
    </submittedName>
</protein>
<organism evidence="1 2">
    <name type="scientific">Aspergillus campestris (strain IBT 28561)</name>
    <dbReference type="NCBI Taxonomy" id="1392248"/>
    <lineage>
        <taxon>Eukaryota</taxon>
        <taxon>Fungi</taxon>
        <taxon>Dikarya</taxon>
        <taxon>Ascomycota</taxon>
        <taxon>Pezizomycotina</taxon>
        <taxon>Eurotiomycetes</taxon>
        <taxon>Eurotiomycetidae</taxon>
        <taxon>Eurotiales</taxon>
        <taxon>Aspergillaceae</taxon>
        <taxon>Aspergillus</taxon>
        <taxon>Aspergillus subgen. Circumdati</taxon>
    </lineage>
</organism>
<name>A0A2I1CRT6_ASPC2</name>
<dbReference type="GeneID" id="36548093"/>
<comment type="caution">
    <text evidence="1">The sequence shown here is derived from an EMBL/GenBank/DDBJ whole genome shotgun (WGS) entry which is preliminary data.</text>
</comment>
<dbReference type="RefSeq" id="XP_024688938.1">
    <property type="nucleotide sequence ID" value="XM_024840569.1"/>
</dbReference>
<dbReference type="AlphaFoldDB" id="A0A2I1CRT6"/>
<evidence type="ECO:0000313" key="2">
    <source>
        <dbReference type="Proteomes" id="UP000234254"/>
    </source>
</evidence>
<gene>
    <name evidence="1" type="ORF">P168DRAFT_322406</name>
</gene>
<accession>A0A2I1CRT6</accession>
<sequence length="176" mass="19845">MAATCNGFDSAGRHIHWGIHVKVGDQLPYDSLRAISRFPRLQYVEINTATDCGPVPEVSLVEDLWFDVLMAEEAFRYIAAKKKRSTISELPLKGLDFKRYDWGPHLESPSRLSKNPAVPVYACRWAGGGSQGEQVRVFPVRYHKMNIIIGDEQYEEVLISAGLWDLASLLEGPWVL</sequence>
<proteinExistence type="predicted"/>